<accession>A0A5C6U1H7</accession>
<comment type="caution">
    <text evidence="4">The sequence shown here is derived from an EMBL/GenBank/DDBJ whole genome shotgun (WGS) entry which is preliminary data.</text>
</comment>
<evidence type="ECO:0000256" key="1">
    <source>
        <dbReference type="SAM" id="MobiDB-lite"/>
    </source>
</evidence>
<organism evidence="4 5">
    <name type="scientific">Piscinibacter aquaticus</name>
    <dbReference type="NCBI Taxonomy" id="392597"/>
    <lineage>
        <taxon>Bacteria</taxon>
        <taxon>Pseudomonadati</taxon>
        <taxon>Pseudomonadota</taxon>
        <taxon>Betaproteobacteria</taxon>
        <taxon>Burkholderiales</taxon>
        <taxon>Sphaerotilaceae</taxon>
        <taxon>Piscinibacter</taxon>
    </lineage>
</organism>
<name>A0A5C6U1H7_9BURK</name>
<proteinExistence type="predicted"/>
<dbReference type="InterPro" id="IPR025491">
    <property type="entry name" value="DUF4382"/>
</dbReference>
<feature type="domain" description="DUF4382" evidence="3">
    <location>
        <begin position="35"/>
        <end position="187"/>
    </location>
</feature>
<keyword evidence="5" id="KW-1185">Reference proteome</keyword>
<feature type="compositionally biased region" description="Low complexity" evidence="1">
    <location>
        <begin position="189"/>
        <end position="201"/>
    </location>
</feature>
<feature type="compositionally biased region" description="Basic residues" evidence="1">
    <location>
        <begin position="202"/>
        <end position="218"/>
    </location>
</feature>
<reference evidence="4 5" key="1">
    <citation type="submission" date="2019-08" db="EMBL/GenBank/DDBJ databases">
        <authorList>
            <person name="Khan S.A."/>
            <person name="Jeon C.O."/>
            <person name="Jeong S.E."/>
        </authorList>
    </citation>
    <scope>NUCLEOTIDE SEQUENCE [LARGE SCALE GENOMIC DNA]</scope>
    <source>
        <strain evidence="5">IMCC1728</strain>
    </source>
</reference>
<feature type="chain" id="PRO_5022775452" evidence="2">
    <location>
        <begin position="23"/>
        <end position="400"/>
    </location>
</feature>
<feature type="signal peptide" evidence="2">
    <location>
        <begin position="1"/>
        <end position="22"/>
    </location>
</feature>
<dbReference type="AlphaFoldDB" id="A0A5C6U1H7"/>
<gene>
    <name evidence="4" type="ORF">FSC37_03925</name>
</gene>
<evidence type="ECO:0000313" key="5">
    <source>
        <dbReference type="Proteomes" id="UP000321832"/>
    </source>
</evidence>
<evidence type="ECO:0000256" key="2">
    <source>
        <dbReference type="SAM" id="SignalP"/>
    </source>
</evidence>
<feature type="region of interest" description="Disordered" evidence="1">
    <location>
        <begin position="189"/>
        <end position="218"/>
    </location>
</feature>
<dbReference type="Proteomes" id="UP000321832">
    <property type="component" value="Unassembled WGS sequence"/>
</dbReference>
<feature type="compositionally biased region" description="Basic and acidic residues" evidence="1">
    <location>
        <begin position="256"/>
        <end position="282"/>
    </location>
</feature>
<dbReference type="EMBL" id="VOPW01000001">
    <property type="protein sequence ID" value="TXC65555.1"/>
    <property type="molecule type" value="Genomic_DNA"/>
</dbReference>
<protein>
    <submittedName>
        <fullName evidence="4">DUF4382 domain-containing protein</fullName>
    </submittedName>
</protein>
<feature type="region of interest" description="Disordered" evidence="1">
    <location>
        <begin position="244"/>
        <end position="294"/>
    </location>
</feature>
<keyword evidence="2" id="KW-0732">Signal</keyword>
<evidence type="ECO:0000313" key="4">
    <source>
        <dbReference type="EMBL" id="TXC65555.1"/>
    </source>
</evidence>
<sequence length="400" mass="41837">MTLHTLLKPGILAAAATAALLAACGGGGSSSTAPGTLRPALTDAPACGFDEVNVTVQKVRVHQSSTAADGDSGWSEVVLNPARKLNLLDLTNGVLAELGQTELPAGTYSQLRLQLASNSGAAPLANSLVLTGGDGSEIPLDTPSAQQSGLKMNLNLTVRPNELADPVLDFDACKSVVVRGNSGRYNLAGGQRAAARAPRWPGGRRLRGPGHRPGHHQRVAAAERRAGALHGADGRWPLRALSGACRQLRPRRQRRGPRDRGDDRRADQRELAHLRDAGQHRDRPARRHPARRAATGTVSINGSTTVPVANVRATQAVSTTRVERIARPADADTGNYSLPLVTGSPVFTAYNAAATALTFAADASQAGKFRLEASTEGKAPINAEIDVTDADKATPLVFAP</sequence>
<evidence type="ECO:0000259" key="3">
    <source>
        <dbReference type="Pfam" id="PF14321"/>
    </source>
</evidence>
<dbReference type="Pfam" id="PF14321">
    <property type="entry name" value="DUF4382"/>
    <property type="match status" value="1"/>
</dbReference>